<dbReference type="AlphaFoldDB" id="A0A6M5YIV1"/>
<proteinExistence type="predicted"/>
<organism evidence="1 2">
    <name type="scientific">Frigoriglobus tundricola</name>
    <dbReference type="NCBI Taxonomy" id="2774151"/>
    <lineage>
        <taxon>Bacteria</taxon>
        <taxon>Pseudomonadati</taxon>
        <taxon>Planctomycetota</taxon>
        <taxon>Planctomycetia</taxon>
        <taxon>Gemmatales</taxon>
        <taxon>Gemmataceae</taxon>
        <taxon>Frigoriglobus</taxon>
    </lineage>
</organism>
<dbReference type="RefSeq" id="WP_171469449.1">
    <property type="nucleotide sequence ID" value="NZ_CP053452.2"/>
</dbReference>
<name>A0A6M5YIV1_9BACT</name>
<evidence type="ECO:0000313" key="1">
    <source>
        <dbReference type="EMBL" id="QJW93206.1"/>
    </source>
</evidence>
<dbReference type="EMBL" id="CP053452">
    <property type="protein sequence ID" value="QJW93206.1"/>
    <property type="molecule type" value="Genomic_DNA"/>
</dbReference>
<keyword evidence="2" id="KW-1185">Reference proteome</keyword>
<reference evidence="2" key="1">
    <citation type="submission" date="2020-05" db="EMBL/GenBank/DDBJ databases">
        <title>Frigoriglobus tundricola gen. nov., sp. nov., a psychrotolerant cellulolytic planctomycete of the family Gemmataceae with two divergent copies of 16S rRNA gene.</title>
        <authorList>
            <person name="Kulichevskaya I.S."/>
            <person name="Ivanova A.A."/>
            <person name="Naumoff D.G."/>
            <person name="Beletsky A.V."/>
            <person name="Rijpstra W.I.C."/>
            <person name="Sinninghe Damste J.S."/>
            <person name="Mardanov A.V."/>
            <person name="Ravin N.V."/>
            <person name="Dedysh S.N."/>
        </authorList>
    </citation>
    <scope>NUCLEOTIDE SEQUENCE [LARGE SCALE GENOMIC DNA]</scope>
    <source>
        <strain evidence="2">PL17</strain>
    </source>
</reference>
<dbReference type="KEGG" id="ftj:FTUN_0711"/>
<protein>
    <submittedName>
        <fullName evidence="1">Uncharacterized protein</fullName>
    </submittedName>
</protein>
<evidence type="ECO:0000313" key="2">
    <source>
        <dbReference type="Proteomes" id="UP000503447"/>
    </source>
</evidence>
<dbReference type="Proteomes" id="UP000503447">
    <property type="component" value="Chromosome"/>
</dbReference>
<gene>
    <name evidence="1" type="ORF">FTUN_0711</name>
</gene>
<sequence length="102" mass="11273">MTTVLQLKTDALATAATLSGFLWSWLLGPDLATLEQMENAFMALPTIVEALPPTVADTALMCYLRNRVKSSQELKESGNFATAAYQLREMHLKLTRLARETA</sequence>
<accession>A0A6M5YIV1</accession>